<dbReference type="InterPro" id="IPR036397">
    <property type="entry name" value="RNaseH_sf"/>
</dbReference>
<reference evidence="9" key="1">
    <citation type="submission" date="2019-05" db="EMBL/GenBank/DDBJ databases">
        <title>Annotation for the trematode Paragonimus heterotremus.</title>
        <authorList>
            <person name="Choi Y.-J."/>
        </authorList>
    </citation>
    <scope>NUCLEOTIDE SEQUENCE</scope>
    <source>
        <strain evidence="9">LC</strain>
    </source>
</reference>
<dbReference type="CDD" id="cd06145">
    <property type="entry name" value="REX1_like"/>
    <property type="match status" value="1"/>
</dbReference>
<dbReference type="Gene3D" id="3.30.420.10">
    <property type="entry name" value="Ribonuclease H-like superfamily/Ribonuclease H"/>
    <property type="match status" value="1"/>
</dbReference>
<evidence type="ECO:0000256" key="7">
    <source>
        <dbReference type="SAM" id="MobiDB-lite"/>
    </source>
</evidence>
<dbReference type="SMART" id="SM00479">
    <property type="entry name" value="EXOIII"/>
    <property type="match status" value="1"/>
</dbReference>
<dbReference type="GO" id="GO:0010629">
    <property type="term" value="P:negative regulation of gene expression"/>
    <property type="evidence" value="ECO:0007669"/>
    <property type="project" value="UniProtKB-ARBA"/>
</dbReference>
<feature type="compositionally biased region" description="Polar residues" evidence="7">
    <location>
        <begin position="457"/>
        <end position="470"/>
    </location>
</feature>
<evidence type="ECO:0000256" key="2">
    <source>
        <dbReference type="ARBA" id="ARBA00006357"/>
    </source>
</evidence>
<dbReference type="GO" id="GO:0004527">
    <property type="term" value="F:exonuclease activity"/>
    <property type="evidence" value="ECO:0007669"/>
    <property type="project" value="UniProtKB-KW"/>
</dbReference>
<evidence type="ECO:0000256" key="6">
    <source>
        <dbReference type="ARBA" id="ARBA00023242"/>
    </source>
</evidence>
<dbReference type="PANTHER" id="PTHR12801:SF115">
    <property type="entry name" value="FI18136P1-RELATED"/>
    <property type="match status" value="1"/>
</dbReference>
<keyword evidence="10" id="KW-1185">Reference proteome</keyword>
<comment type="similarity">
    <text evidence="2">Belongs to the REXO1/REXO3 family.</text>
</comment>
<organism evidence="9 10">
    <name type="scientific">Paragonimus heterotremus</name>
    <dbReference type="NCBI Taxonomy" id="100268"/>
    <lineage>
        <taxon>Eukaryota</taxon>
        <taxon>Metazoa</taxon>
        <taxon>Spiralia</taxon>
        <taxon>Lophotrochozoa</taxon>
        <taxon>Platyhelminthes</taxon>
        <taxon>Trematoda</taxon>
        <taxon>Digenea</taxon>
        <taxon>Plagiorchiida</taxon>
        <taxon>Troglotremata</taxon>
        <taxon>Troglotrematidae</taxon>
        <taxon>Paragonimus</taxon>
    </lineage>
</organism>
<feature type="domain" description="Exonuclease" evidence="8">
    <location>
        <begin position="663"/>
        <end position="822"/>
    </location>
</feature>
<dbReference type="AlphaFoldDB" id="A0A8J4T975"/>
<evidence type="ECO:0000313" key="10">
    <source>
        <dbReference type="Proteomes" id="UP000748531"/>
    </source>
</evidence>
<dbReference type="GO" id="GO:0003676">
    <property type="term" value="F:nucleic acid binding"/>
    <property type="evidence" value="ECO:0007669"/>
    <property type="project" value="InterPro"/>
</dbReference>
<feature type="region of interest" description="Disordered" evidence="7">
    <location>
        <begin position="35"/>
        <end position="64"/>
    </location>
</feature>
<dbReference type="PROSITE" id="PS00018">
    <property type="entry name" value="EF_HAND_1"/>
    <property type="match status" value="1"/>
</dbReference>
<comment type="subcellular location">
    <subcellularLocation>
        <location evidence="1">Nucleus</location>
    </subcellularLocation>
</comment>
<comment type="caution">
    <text evidence="9">The sequence shown here is derived from an EMBL/GenBank/DDBJ whole genome shotgun (WGS) entry which is preliminary data.</text>
</comment>
<evidence type="ECO:0000256" key="5">
    <source>
        <dbReference type="ARBA" id="ARBA00022839"/>
    </source>
</evidence>
<feature type="region of interest" description="Disordered" evidence="7">
    <location>
        <begin position="452"/>
        <end position="476"/>
    </location>
</feature>
<keyword evidence="5 9" id="KW-0269">Exonuclease</keyword>
<evidence type="ECO:0000256" key="4">
    <source>
        <dbReference type="ARBA" id="ARBA00022801"/>
    </source>
</evidence>
<keyword evidence="3" id="KW-0540">Nuclease</keyword>
<dbReference type="InterPro" id="IPR018247">
    <property type="entry name" value="EF_Hand_1_Ca_BS"/>
</dbReference>
<dbReference type="InterPro" id="IPR013520">
    <property type="entry name" value="Ribonucl_H"/>
</dbReference>
<dbReference type="InterPro" id="IPR034922">
    <property type="entry name" value="REX1-like_exo"/>
</dbReference>
<accession>A0A8J4T975</accession>
<sequence length="829" mass="92586">MFPTSGLFQEFLCPMFRDGHCNRPYCHFNHSKVESSTTDSVTPKVEMSSSKPVLQSDDTPVYRPTPISILEKRDKDPVVERLPTESHVNGICKPRSTSSSIPVYQPTPISELERYAPCSVPAYGLETTEANQQPFVRPSNPPTYSPVVPSKAVSTVPPATPSYPTSFVYQPSPAYPPVMNDVDSLSNDDHMLTLTGISNSCNDIKVSVNPVQQKIAPTISSSTVVDVGLSDKFTIADKKKGKRKLKLSSVESTITCPKQLSSDAFQDSVQIIDRDNDHDVELEDLSNADLSKRQKLLTLYQDLYGEEPTAVKKQSSSLTVPKQKIVKAAQRSLPPYTGSVQSKPVVSVPSGTDVKMPLTATEEVITILPRPRVPLRKSDKIPMPIRTRYLDQFIEECLVIYECPNDAYNRALIDEQACHDKATSRMAYLNGVIQRLKCLKAEKTKVQTDGMKIPRTPVTNESRRPVSSKSSETDIKPEPVKDITEVAEEQLDEVVQGPLLYDQLRPYLLTEEQLVDNSFPREDKSDRAPFGKAKLTIPDDKRSIYEACQTNERICARCSARFTVDEFGNALVVQKCIYHWGKPVRCRTFGLGVELRYFCCQAEVGQPGCQLCVEGHVHEANKWFDTEGFVATLPPLVPRRSDETTTDEEVAASDKPSTTNPVNVYALDCEMVYTTGGCELGRVTIVDCQLQPVLDSVVRPYGTIIDCNTRFSGLTREEVEKSDTRITDIQAKLLHLFDSDTILIGHSLESDLVALKLIHSKIVDTSIMFPHRFGPPKKRALRNLVCELLQRIIQQDDAGHNSLEDAVACMQLVQFRVKENLRRGKWVVK</sequence>
<feature type="compositionally biased region" description="Polar residues" evidence="7">
    <location>
        <begin position="35"/>
        <end position="58"/>
    </location>
</feature>
<dbReference type="InterPro" id="IPR012337">
    <property type="entry name" value="RNaseH-like_sf"/>
</dbReference>
<evidence type="ECO:0000256" key="1">
    <source>
        <dbReference type="ARBA" id="ARBA00004123"/>
    </source>
</evidence>
<keyword evidence="6" id="KW-0539">Nucleus</keyword>
<dbReference type="EMBL" id="LUCH01003157">
    <property type="protein sequence ID" value="KAF5400474.1"/>
    <property type="molecule type" value="Genomic_DNA"/>
</dbReference>
<evidence type="ECO:0000313" key="9">
    <source>
        <dbReference type="EMBL" id="KAF5400474.1"/>
    </source>
</evidence>
<dbReference type="FunFam" id="3.30.420.10:FF:000031">
    <property type="entry name" value="RNA exonuclease 1"/>
    <property type="match status" value="1"/>
</dbReference>
<keyword evidence="4" id="KW-0378">Hydrolase</keyword>
<evidence type="ECO:0000256" key="3">
    <source>
        <dbReference type="ARBA" id="ARBA00022722"/>
    </source>
</evidence>
<proteinExistence type="inferred from homology"/>
<dbReference type="InterPro" id="IPR047021">
    <property type="entry name" value="REXO1/3/4-like"/>
</dbReference>
<gene>
    <name evidence="9" type="ORF">PHET_05981</name>
</gene>
<evidence type="ECO:0000259" key="8">
    <source>
        <dbReference type="SMART" id="SM00479"/>
    </source>
</evidence>
<dbReference type="GO" id="GO:0005634">
    <property type="term" value="C:nucleus"/>
    <property type="evidence" value="ECO:0007669"/>
    <property type="project" value="UniProtKB-SubCell"/>
</dbReference>
<dbReference type="InterPro" id="IPR031736">
    <property type="entry name" value="REXO1-like_dom"/>
</dbReference>
<name>A0A8J4T975_9TREM</name>
<dbReference type="PANTHER" id="PTHR12801">
    <property type="entry name" value="RNA EXONUCLEASE REXO1 / RECO3 FAMILY MEMBER-RELATED"/>
    <property type="match status" value="1"/>
</dbReference>
<dbReference type="Proteomes" id="UP000748531">
    <property type="component" value="Unassembled WGS sequence"/>
</dbReference>
<dbReference type="SUPFAM" id="SSF53098">
    <property type="entry name" value="Ribonuclease H-like"/>
    <property type="match status" value="1"/>
</dbReference>
<dbReference type="Pfam" id="PF15870">
    <property type="entry name" value="EloA-BP1"/>
    <property type="match status" value="1"/>
</dbReference>
<protein>
    <submittedName>
        <fullName evidence="9">RNA exonuclease 1</fullName>
    </submittedName>
</protein>
<feature type="region of interest" description="Disordered" evidence="7">
    <location>
        <begin position="636"/>
        <end position="657"/>
    </location>
</feature>
<dbReference type="OrthoDB" id="206335at2759"/>